<dbReference type="GO" id="GO:0019441">
    <property type="term" value="P:L-tryptophan catabolic process to kynurenine"/>
    <property type="evidence" value="ECO:0007669"/>
    <property type="project" value="InterPro"/>
</dbReference>
<keyword evidence="4" id="KW-1185">Reference proteome</keyword>
<dbReference type="Proteomes" id="UP001515500">
    <property type="component" value="Chromosome 18"/>
</dbReference>
<gene>
    <name evidence="5" type="primary">LOC120281678</name>
</gene>
<dbReference type="AlphaFoldDB" id="A0AB40CYQ1"/>
<organism evidence="4 5">
    <name type="scientific">Dioscorea cayennensis subsp. rotundata</name>
    <name type="common">White Guinea yam</name>
    <name type="synonym">Dioscorea rotundata</name>
    <dbReference type="NCBI Taxonomy" id="55577"/>
    <lineage>
        <taxon>Eukaryota</taxon>
        <taxon>Viridiplantae</taxon>
        <taxon>Streptophyta</taxon>
        <taxon>Embryophyta</taxon>
        <taxon>Tracheophyta</taxon>
        <taxon>Spermatophyta</taxon>
        <taxon>Magnoliopsida</taxon>
        <taxon>Liliopsida</taxon>
        <taxon>Dioscoreales</taxon>
        <taxon>Dioscoreaceae</taxon>
        <taxon>Dioscorea</taxon>
    </lineage>
</organism>
<feature type="region of interest" description="Disordered" evidence="1">
    <location>
        <begin position="56"/>
        <end position="77"/>
    </location>
</feature>
<evidence type="ECO:0000256" key="1">
    <source>
        <dbReference type="SAM" id="MobiDB-lite"/>
    </source>
</evidence>
<dbReference type="Pfam" id="PF07231">
    <property type="entry name" value="Hs1pro-1_N"/>
    <property type="match status" value="1"/>
</dbReference>
<dbReference type="GO" id="GO:0006952">
    <property type="term" value="P:defense response"/>
    <property type="evidence" value="ECO:0007669"/>
    <property type="project" value="InterPro"/>
</dbReference>
<dbReference type="GO" id="GO:0020037">
    <property type="term" value="F:heme binding"/>
    <property type="evidence" value="ECO:0007669"/>
    <property type="project" value="InterPro"/>
</dbReference>
<reference evidence="5" key="1">
    <citation type="submission" date="2025-08" db="UniProtKB">
        <authorList>
            <consortium name="RefSeq"/>
        </authorList>
    </citation>
    <scope>IDENTIFICATION</scope>
</reference>
<dbReference type="InterPro" id="IPR038759">
    <property type="entry name" value="HSPRO1/HSPRO2"/>
</dbReference>
<dbReference type="PANTHER" id="PTHR34795">
    <property type="entry name" value="NEMATODE RESISTANCE PROTEIN-LIKE HSPRO1"/>
    <property type="match status" value="1"/>
</dbReference>
<accession>A0AB40CYQ1</accession>
<name>A0AB40CYQ1_DIOCR</name>
<dbReference type="PANTHER" id="PTHR34795:SF1">
    <property type="entry name" value="NEMATODE RESISTANCE PROTEIN-LIKE HSPRO1"/>
    <property type="match status" value="1"/>
</dbReference>
<dbReference type="InterPro" id="IPR009869">
    <property type="entry name" value="HSPRO1_N"/>
</dbReference>
<dbReference type="Gene3D" id="1.20.58.480">
    <property type="match status" value="1"/>
</dbReference>
<dbReference type="InterPro" id="IPR037217">
    <property type="entry name" value="Trp/Indoleamine_2_3_dOase-like"/>
</dbReference>
<evidence type="ECO:0000259" key="2">
    <source>
        <dbReference type="Pfam" id="PF07014"/>
    </source>
</evidence>
<dbReference type="RefSeq" id="XP_039144313.1">
    <property type="nucleotide sequence ID" value="XM_039288379.1"/>
</dbReference>
<dbReference type="Pfam" id="PF07014">
    <property type="entry name" value="Hs1pro-1_C"/>
    <property type="match status" value="1"/>
</dbReference>
<feature type="domain" description="Hs1pro-1 C-terminal" evidence="2">
    <location>
        <begin position="239"/>
        <end position="492"/>
    </location>
</feature>
<feature type="domain" description="Nematode resistance protein-like HSPRO1 N-terminal" evidence="3">
    <location>
        <begin position="42"/>
        <end position="236"/>
    </location>
</feature>
<protein>
    <submittedName>
        <fullName evidence="5">Nematode resistance protein-like HSPRO2</fullName>
    </submittedName>
</protein>
<dbReference type="GeneID" id="120281678"/>
<evidence type="ECO:0000313" key="4">
    <source>
        <dbReference type="Proteomes" id="UP001515500"/>
    </source>
</evidence>
<dbReference type="SUPFAM" id="SSF140959">
    <property type="entry name" value="Indolic compounds 2,3-dioxygenase-like"/>
    <property type="match status" value="1"/>
</dbReference>
<dbReference type="InterPro" id="IPR009743">
    <property type="entry name" value="Hs1pro-1_C"/>
</dbReference>
<evidence type="ECO:0000313" key="5">
    <source>
        <dbReference type="RefSeq" id="XP_039144313.1"/>
    </source>
</evidence>
<dbReference type="GO" id="GO:0046872">
    <property type="term" value="F:metal ion binding"/>
    <property type="evidence" value="ECO:0007669"/>
    <property type="project" value="InterPro"/>
</dbReference>
<proteinExistence type="predicted"/>
<sequence length="515" mass="57712">MRLSSKQTQIKQHFPVILNLFLLLLLNFHPYTHTHIYIYICMVDLQRKSRKMATPEISARSARLPSDKSHLSVPSSSPVEDASATAAYELYLRLPELASLWNAKAFPEWRNETILKPALQALEITFRFISMGLSDPRPYSNHGEWKRRLESLAMHEVELIALICEDEEEGGGSGAPIVELRSPSGVLTRDRSSQEVWQVPGASPVVSRTSEASLLPRLATWEKSEGIASRILLNIECQMHRCPFTLGLGEPNLAGKPNLEYDLVVRPSDLHSVKKPSSPPSIRNLENETLFTIHQILESWLFVARELLKRIVVRLDGKEWEKAASDCWILEQIWKLLSRVEDLHLLMDPDDFLHLKNQLAIQATPGSSEALCFRSAALLELTRLSNDLKKRVPFILGVEVDPKGGPRVQDAAMILFHKQSRDDGAVSRVHLLQAFQAIEGAMKSFFFAYRQLTVTVMGSLEATGESLAHRFLEPPYFPSLDAAKTFLGEFWRRERGGGGAAAAAFTVNTSASASK</sequence>
<evidence type="ECO:0000259" key="3">
    <source>
        <dbReference type="Pfam" id="PF07231"/>
    </source>
</evidence>